<organism evidence="2 3">
    <name type="scientific">Ilex paraguariensis</name>
    <name type="common">yerba mate</name>
    <dbReference type="NCBI Taxonomy" id="185542"/>
    <lineage>
        <taxon>Eukaryota</taxon>
        <taxon>Viridiplantae</taxon>
        <taxon>Streptophyta</taxon>
        <taxon>Embryophyta</taxon>
        <taxon>Tracheophyta</taxon>
        <taxon>Spermatophyta</taxon>
        <taxon>Magnoliopsida</taxon>
        <taxon>eudicotyledons</taxon>
        <taxon>Gunneridae</taxon>
        <taxon>Pentapetalae</taxon>
        <taxon>asterids</taxon>
        <taxon>campanulids</taxon>
        <taxon>Aquifoliales</taxon>
        <taxon>Aquifoliaceae</taxon>
        <taxon>Ilex</taxon>
    </lineage>
</organism>
<gene>
    <name evidence="2" type="ORF">ILEXP_LOCUS15017</name>
</gene>
<evidence type="ECO:0000256" key="1">
    <source>
        <dbReference type="SAM" id="MobiDB-lite"/>
    </source>
</evidence>
<protein>
    <submittedName>
        <fullName evidence="2">Uncharacterized protein</fullName>
    </submittedName>
</protein>
<dbReference type="PANTHER" id="PTHR15725:SF0">
    <property type="entry name" value="ZINC FINGER CCCH DOMAIN-CONTAINING PROTEIN 32-LIKE"/>
    <property type="match status" value="1"/>
</dbReference>
<dbReference type="Proteomes" id="UP001642360">
    <property type="component" value="Unassembled WGS sequence"/>
</dbReference>
<keyword evidence="3" id="KW-1185">Reference proteome</keyword>
<evidence type="ECO:0000313" key="2">
    <source>
        <dbReference type="EMBL" id="CAK9147138.1"/>
    </source>
</evidence>
<name>A0ABC8RQ82_9AQUA</name>
<reference evidence="2 3" key="1">
    <citation type="submission" date="2024-02" db="EMBL/GenBank/DDBJ databases">
        <authorList>
            <person name="Vignale AGUSTIN F."/>
            <person name="Sosa J E."/>
            <person name="Modenutti C."/>
        </authorList>
    </citation>
    <scope>NUCLEOTIDE SEQUENCE [LARGE SCALE GENOMIC DNA]</scope>
</reference>
<evidence type="ECO:0000313" key="3">
    <source>
        <dbReference type="Proteomes" id="UP001642360"/>
    </source>
</evidence>
<feature type="compositionally biased region" description="Basic and acidic residues" evidence="1">
    <location>
        <begin position="324"/>
        <end position="336"/>
    </location>
</feature>
<dbReference type="EMBL" id="CAUOFW020001647">
    <property type="protein sequence ID" value="CAK9147138.1"/>
    <property type="molecule type" value="Genomic_DNA"/>
</dbReference>
<feature type="compositionally biased region" description="Basic residues" evidence="1">
    <location>
        <begin position="305"/>
        <end position="315"/>
    </location>
</feature>
<proteinExistence type="predicted"/>
<feature type="compositionally biased region" description="Polar residues" evidence="1">
    <location>
        <begin position="243"/>
        <end position="252"/>
    </location>
</feature>
<sequence>MDKKNLAAGDMGSKPIRTHPNSYETVPKVAAEIQKKPEQDLRQSIHNIFDKSASPHVLASACKAASAVRLDTLLPVEGFVQSRSLVCTDQSSEDQVDGHIEREEWLESSPGFDVLVDDGSKNLNEDDPEHLLDREGRELNGRFLGYDFDDHIENDPIYPDARMLYEQDIHDSYDLLDDESTYDDVRKYPMHSRERMLDRIPPQKRKFLPMGQSFNGWSGMDLRGHLQKRRLIDVHSGQDLSRRLSSSHPSGQSKEKPRQQGTGRLHGRLASQVESNNFESHFENEAVFNGDNQRHRSIHSCVNRSKQHFKEKRQGKQFFPSSEVPRKEASKKRSPEEYTLFTAPKTLAQIKEEKRKALENGDSFGSEDFQGPKSLSEILKDKSRLCAAIGGNNGNSLLEIDHYQHE</sequence>
<feature type="region of interest" description="Disordered" evidence="1">
    <location>
        <begin position="1"/>
        <end position="23"/>
    </location>
</feature>
<dbReference type="AlphaFoldDB" id="A0ABC8RQ82"/>
<accession>A0ABC8RQ82</accession>
<feature type="region of interest" description="Disordered" evidence="1">
    <location>
        <begin position="304"/>
        <end position="337"/>
    </location>
</feature>
<dbReference type="PANTHER" id="PTHR15725">
    <property type="entry name" value="ZN-FINGER, C-X8-C-X5-C-X3-H TYPE-CONTAINING"/>
    <property type="match status" value="1"/>
</dbReference>
<comment type="caution">
    <text evidence="2">The sequence shown here is derived from an EMBL/GenBank/DDBJ whole genome shotgun (WGS) entry which is preliminary data.</text>
</comment>
<feature type="region of interest" description="Disordered" evidence="1">
    <location>
        <begin position="235"/>
        <end position="265"/>
    </location>
</feature>